<dbReference type="Proteomes" id="UP001164539">
    <property type="component" value="Chromosome 11"/>
</dbReference>
<comment type="caution">
    <text evidence="1">The sequence shown here is derived from an EMBL/GenBank/DDBJ whole genome shotgun (WGS) entry which is preliminary data.</text>
</comment>
<organism evidence="1 2">
    <name type="scientific">Melia azedarach</name>
    <name type="common">Chinaberry tree</name>
    <dbReference type="NCBI Taxonomy" id="155640"/>
    <lineage>
        <taxon>Eukaryota</taxon>
        <taxon>Viridiplantae</taxon>
        <taxon>Streptophyta</taxon>
        <taxon>Embryophyta</taxon>
        <taxon>Tracheophyta</taxon>
        <taxon>Spermatophyta</taxon>
        <taxon>Magnoliopsida</taxon>
        <taxon>eudicotyledons</taxon>
        <taxon>Gunneridae</taxon>
        <taxon>Pentapetalae</taxon>
        <taxon>rosids</taxon>
        <taxon>malvids</taxon>
        <taxon>Sapindales</taxon>
        <taxon>Meliaceae</taxon>
        <taxon>Melia</taxon>
    </lineage>
</organism>
<proteinExistence type="predicted"/>
<protein>
    <submittedName>
        <fullName evidence="1">Dentin sialophosphoprotein-related, putative isoform 1</fullName>
    </submittedName>
</protein>
<keyword evidence="2" id="KW-1185">Reference proteome</keyword>
<name>A0ACC1X3D8_MELAZ</name>
<evidence type="ECO:0000313" key="1">
    <source>
        <dbReference type="EMBL" id="KAJ4705970.1"/>
    </source>
</evidence>
<reference evidence="1 2" key="1">
    <citation type="journal article" date="2023" name="Science">
        <title>Complex scaffold remodeling in plant triterpene biosynthesis.</title>
        <authorList>
            <person name="De La Pena R."/>
            <person name="Hodgson H."/>
            <person name="Liu J.C."/>
            <person name="Stephenson M.J."/>
            <person name="Martin A.C."/>
            <person name="Owen C."/>
            <person name="Harkess A."/>
            <person name="Leebens-Mack J."/>
            <person name="Jimenez L.E."/>
            <person name="Osbourn A."/>
            <person name="Sattely E.S."/>
        </authorList>
    </citation>
    <scope>NUCLEOTIDE SEQUENCE [LARGE SCALE GENOMIC DNA]</scope>
    <source>
        <strain evidence="2">cv. JPN11</strain>
        <tissue evidence="1">Leaf</tissue>
    </source>
</reference>
<dbReference type="EMBL" id="CM051404">
    <property type="protein sequence ID" value="KAJ4705970.1"/>
    <property type="molecule type" value="Genomic_DNA"/>
</dbReference>
<gene>
    <name evidence="1" type="ORF">OWV82_019687</name>
</gene>
<sequence>MISTAGLELTNFINTDLTWKKASKGNRSTTRRTRKLVTKNLMVGMELADNNHRRARETTVSESEKIGQRFSGKIEHVPIKKRKFNFRSPSPPPRTPSRNEVQCASGPGSGPNSNENRLLLVVNASSEDVVSHGVVDVRKSDSVNDERGYREDFSGIEMLAAAACSDSFDADVHHPEEKPEVEEFLQEENHSAMLVEETVASLKTANCSPGDMIVEDRIEDSSFQDTISNFVQNSSTQKDNNTVEMSAPSRLHWDLNVVMDAWEQPCDSVSAGSQTKDIEGTPVLGSGKLHLLEGYESEKETKYAEHNDMVDRVASPKLQERTQASSDLRGLSCGSDRDENQLEASSHLDSNCYECGADPKASTQVVSLFTSIDNISCPNNMASNTLPPNTEEKIEYCVSGVQEDKPVCTENVHVEKYDVASTCVPAPDRVPCEVDSNTLNEDGEDCAIASGLHNDKSAPQETESEENCGPPEPVFPMVEPASKAEEVGVNNLSSMCEGVVTSGESMKEVQPLVTESRKGEIDSSLHVWSDKLVHMPSGIVPGTIDTGCGCITHDNCGANAPTNSSYKTDVEEPCDDFCESDTSQDDKVNIVCMENSGEFQDGYDSQFEDGELRDSNVHCWEEENNCEGPEIEQVDYESEGDGERCCIMEGEDTDNKRKLETVSSRGSDDMTEKSEQCAVGDTLGDSLTSSEARTLKAVDGSKMKKHTADCEDESNGKDLTSRVAVSRVSYSDVLPRSGSENFDDFCPRPEREADANRFMGRDRFALHMRRRSPGGGHMVDARQSPPCHGPYGSGRPRPRSVIDNHVRRKYMSSSSNNVYRPGGNIFNTRHSPPWHVPYGSGRPRPRSVIESREFVMASDRTNLEATGIEGFDSRVRRHMTSSSNNVYRPLNRRSLAYRDDIYAGAAPVRDDISPDRSRFRRYPLRDDSRGIREDYCRPIPNYSTDDHLQHRLGRRERSISPLGGERLHCVQPYKKPQSRSRSRSPNGWFLLRERNEGSRRRSRSPTFRSARINRVRMPYKKRSAVEYEEGFISPPRNRFSPQCNSRFEDRISGLDNLRDRKSSPVRMFRQSHRFDPVRSIRPMVHPRRFTEMGGPGRGCKYEGGEGDDRRKQGNRYEIIDRVRRYNDNDGGVMRRLRNNNNNAEDSSVANES</sequence>
<evidence type="ECO:0000313" key="2">
    <source>
        <dbReference type="Proteomes" id="UP001164539"/>
    </source>
</evidence>
<accession>A0ACC1X3D8</accession>